<dbReference type="AlphaFoldDB" id="A0A9P0VWS8"/>
<dbReference type="Proteomes" id="UP000837801">
    <property type="component" value="Unassembled WGS sequence"/>
</dbReference>
<dbReference type="PANTHER" id="PTHR21338:SF0">
    <property type="entry name" value="LARGE RIBOSOMAL SUBUNIT PROTEIN ML41"/>
    <property type="match status" value="1"/>
</dbReference>
<comment type="caution">
    <text evidence="8">The sequence shown here is derived from an EMBL/GenBank/DDBJ whole genome shotgun (WGS) entry which is preliminary data.</text>
</comment>
<organism evidence="8 9">
    <name type="scientific">[Candida] railenensis</name>
    <dbReference type="NCBI Taxonomy" id="45579"/>
    <lineage>
        <taxon>Eukaryota</taxon>
        <taxon>Fungi</taxon>
        <taxon>Dikarya</taxon>
        <taxon>Ascomycota</taxon>
        <taxon>Saccharomycotina</taxon>
        <taxon>Pichiomycetes</taxon>
        <taxon>Debaryomycetaceae</taxon>
        <taxon>Kurtzmaniella</taxon>
    </lineage>
</organism>
<dbReference type="GO" id="GO:0005762">
    <property type="term" value="C:mitochondrial large ribosomal subunit"/>
    <property type="evidence" value="ECO:0007669"/>
    <property type="project" value="InterPro"/>
</dbReference>
<keyword evidence="5" id="KW-0496">Mitochondrion</keyword>
<dbReference type="GO" id="GO:0006412">
    <property type="term" value="P:translation"/>
    <property type="evidence" value="ECO:0007669"/>
    <property type="project" value="TreeGrafter"/>
</dbReference>
<evidence type="ECO:0000256" key="5">
    <source>
        <dbReference type="ARBA" id="ARBA00023128"/>
    </source>
</evidence>
<evidence type="ECO:0000256" key="3">
    <source>
        <dbReference type="ARBA" id="ARBA00022946"/>
    </source>
</evidence>
<evidence type="ECO:0000256" key="2">
    <source>
        <dbReference type="ARBA" id="ARBA00010152"/>
    </source>
</evidence>
<evidence type="ECO:0000313" key="9">
    <source>
        <dbReference type="Proteomes" id="UP000837801"/>
    </source>
</evidence>
<feature type="compositionally biased region" description="Basic and acidic residues" evidence="7">
    <location>
        <begin position="151"/>
        <end position="163"/>
    </location>
</feature>
<dbReference type="PANTHER" id="PTHR21338">
    <property type="entry name" value="MITOCHONDRIAL RIBOSOMAL PROTEIN L41"/>
    <property type="match status" value="1"/>
</dbReference>
<gene>
    <name evidence="8" type="ORF">CLIB1423_02S03554</name>
</gene>
<dbReference type="Pfam" id="PF09809">
    <property type="entry name" value="MRP-L27"/>
    <property type="match status" value="1"/>
</dbReference>
<keyword evidence="6" id="KW-0687">Ribonucleoprotein</keyword>
<dbReference type="InterPro" id="IPR019189">
    <property type="entry name" value="Ribosomal_mL41"/>
</dbReference>
<dbReference type="EMBL" id="CAKXYY010000002">
    <property type="protein sequence ID" value="CAH2350717.1"/>
    <property type="molecule type" value="Genomic_DNA"/>
</dbReference>
<comment type="subcellular location">
    <subcellularLocation>
        <location evidence="1">Mitochondrion</location>
    </subcellularLocation>
</comment>
<dbReference type="OrthoDB" id="408933at2759"/>
<name>A0A9P0VWS8_9ASCO</name>
<keyword evidence="9" id="KW-1185">Reference proteome</keyword>
<sequence>MRASQIISFQNTAVSNLRRPWQTFKDGQIWYGQFKSGSKRHALTTKQGNKNYYKGTGSTGVGKLNNQGVYIMDWSKVRTYVTPTQANPNLRALVSTATPEVYQKFVGYNDGFKDPQFAWDSIVNYIENGDGYSQVDLESTEYLEKFVKPGSEEIDHPDQDHTTIDANVVPS</sequence>
<reference evidence="8" key="1">
    <citation type="submission" date="2022-03" db="EMBL/GenBank/DDBJ databases">
        <authorList>
            <person name="Legras J.-L."/>
            <person name="Devillers H."/>
            <person name="Grondin C."/>
        </authorList>
    </citation>
    <scope>NUCLEOTIDE SEQUENCE</scope>
    <source>
        <strain evidence="8">CLIB 1423</strain>
    </source>
</reference>
<proteinExistence type="inferred from homology"/>
<dbReference type="GO" id="GO:0003735">
    <property type="term" value="F:structural constituent of ribosome"/>
    <property type="evidence" value="ECO:0007669"/>
    <property type="project" value="InterPro"/>
</dbReference>
<comment type="similarity">
    <text evidence="2">Belongs to the mitochondrion-specific ribosomal protein mL41 family.</text>
</comment>
<keyword evidence="4 8" id="KW-0689">Ribosomal protein</keyword>
<keyword evidence="3" id="KW-0809">Transit peptide</keyword>
<evidence type="ECO:0000313" key="8">
    <source>
        <dbReference type="EMBL" id="CAH2350717.1"/>
    </source>
</evidence>
<evidence type="ECO:0000256" key="6">
    <source>
        <dbReference type="ARBA" id="ARBA00023274"/>
    </source>
</evidence>
<evidence type="ECO:0000256" key="1">
    <source>
        <dbReference type="ARBA" id="ARBA00004173"/>
    </source>
</evidence>
<feature type="region of interest" description="Disordered" evidence="7">
    <location>
        <begin position="151"/>
        <end position="171"/>
    </location>
</feature>
<protein>
    <submittedName>
        <fullName evidence="8">54S ribosomal protein L27, mitochondrial</fullName>
    </submittedName>
</protein>
<evidence type="ECO:0000256" key="7">
    <source>
        <dbReference type="SAM" id="MobiDB-lite"/>
    </source>
</evidence>
<accession>A0A9P0VWS8</accession>
<evidence type="ECO:0000256" key="4">
    <source>
        <dbReference type="ARBA" id="ARBA00022980"/>
    </source>
</evidence>